<evidence type="ECO:0000256" key="1">
    <source>
        <dbReference type="SAM" id="MobiDB-lite"/>
    </source>
</evidence>
<name>E6VDF5_RHOPX</name>
<accession>E6VDF5</accession>
<dbReference type="KEGG" id="rpx:Rpdx1_1164"/>
<evidence type="ECO:0000313" key="3">
    <source>
        <dbReference type="Proteomes" id="UP000001402"/>
    </source>
</evidence>
<protein>
    <submittedName>
        <fullName evidence="2">Uncharacterized protein</fullName>
    </submittedName>
</protein>
<feature type="compositionally biased region" description="Basic and acidic residues" evidence="1">
    <location>
        <begin position="17"/>
        <end position="26"/>
    </location>
</feature>
<reference evidence="2" key="1">
    <citation type="submission" date="2010-12" db="EMBL/GenBank/DDBJ databases">
        <title>Complete sequence of Rhodopseudomonas palustris DX-1.</title>
        <authorList>
            <consortium name="US DOE Joint Genome Institute"/>
            <person name="Lucas S."/>
            <person name="Copeland A."/>
            <person name="Lapidus A."/>
            <person name="Cheng J.-F."/>
            <person name="Goodwin L."/>
            <person name="Pitluck S."/>
            <person name="Misra M."/>
            <person name="Chertkov O."/>
            <person name="Detter J.C."/>
            <person name="Han C."/>
            <person name="Tapia R."/>
            <person name="Land M."/>
            <person name="Hauser L."/>
            <person name="Kyrpides N."/>
            <person name="Ivanova N."/>
            <person name="Ovchinnikova G."/>
            <person name="Logan B."/>
            <person name="Oda Y."/>
            <person name="Harwood C."/>
            <person name="Woyke T."/>
        </authorList>
    </citation>
    <scope>NUCLEOTIDE SEQUENCE [LARGE SCALE GENOMIC DNA]</scope>
    <source>
        <strain evidence="2">DX-1</strain>
    </source>
</reference>
<feature type="region of interest" description="Disordered" evidence="1">
    <location>
        <begin position="1"/>
        <end position="26"/>
    </location>
</feature>
<sequence>MRGVSAPSPQRQRNLSRLRERSTREARRVRALLSASGKLTAREALTPALSRKRERERTSLVEQRDPAANYYFAGVIRTCTSRGLAV</sequence>
<dbReference type="Proteomes" id="UP000001402">
    <property type="component" value="Chromosome"/>
</dbReference>
<dbReference type="AlphaFoldDB" id="E6VDF5"/>
<organism evidence="2 3">
    <name type="scientific">Rhodopseudomonas palustris (strain DX-1)</name>
    <dbReference type="NCBI Taxonomy" id="652103"/>
    <lineage>
        <taxon>Bacteria</taxon>
        <taxon>Pseudomonadati</taxon>
        <taxon>Pseudomonadota</taxon>
        <taxon>Alphaproteobacteria</taxon>
        <taxon>Hyphomicrobiales</taxon>
        <taxon>Nitrobacteraceae</taxon>
        <taxon>Rhodopseudomonas</taxon>
    </lineage>
</organism>
<dbReference type="HOGENOM" id="CLU_2495860_0_0_5"/>
<dbReference type="EMBL" id="CP002418">
    <property type="protein sequence ID" value="ADU42790.1"/>
    <property type="molecule type" value="Genomic_DNA"/>
</dbReference>
<evidence type="ECO:0000313" key="2">
    <source>
        <dbReference type="EMBL" id="ADU42790.1"/>
    </source>
</evidence>
<proteinExistence type="predicted"/>
<gene>
    <name evidence="2" type="ordered locus">Rpdx1_1164</name>
</gene>